<accession>A0A0N4SV76</accession>
<keyword evidence="3" id="KW-1185">Reference proteome</keyword>
<reference evidence="1 3" key="2">
    <citation type="journal article" date="2011" name="PLoS Biol.">
        <title>Modernizing reference genome assemblies.</title>
        <authorList>
            <person name="Church D.M."/>
            <person name="Schneider V.A."/>
            <person name="Graves T."/>
            <person name="Auger K."/>
            <person name="Cunningham F."/>
            <person name="Bouk N."/>
            <person name="Chen H.C."/>
            <person name="Agarwala R."/>
            <person name="McLaren W.M."/>
            <person name="Ritchie G.R."/>
            <person name="Albracht D."/>
            <person name="Kremitzki M."/>
            <person name="Rock S."/>
            <person name="Kotkiewicz H."/>
            <person name="Kremitzki C."/>
            <person name="Wollam A."/>
            <person name="Trani L."/>
            <person name="Fulton L."/>
            <person name="Fulton R."/>
            <person name="Matthews L."/>
            <person name="Whitehead S."/>
            <person name="Chow W."/>
            <person name="Torrance J."/>
            <person name="Dunn M."/>
            <person name="Harden G."/>
            <person name="Threadgold G."/>
            <person name="Wood J."/>
            <person name="Collins J."/>
            <person name="Heath P."/>
            <person name="Griffiths G."/>
            <person name="Pelan S."/>
            <person name="Grafham D."/>
            <person name="Eichler E.E."/>
            <person name="Weinstock G."/>
            <person name="Mardis E.R."/>
            <person name="Wilson R.K."/>
            <person name="Howe K."/>
            <person name="Flicek P."/>
            <person name="Hubbard T."/>
        </authorList>
    </citation>
    <scope>NUCLEOTIDE SEQUENCE [LARGE SCALE GENOMIC DNA]</scope>
    <source>
        <strain evidence="1 3">C57BL/6J</strain>
    </source>
</reference>
<reference evidence="1" key="4">
    <citation type="submission" date="2025-09" db="UniProtKB">
        <authorList>
            <consortium name="Ensembl"/>
        </authorList>
    </citation>
    <scope>IDENTIFICATION</scope>
    <source>
        <strain evidence="1">C57BL/6J</strain>
    </source>
</reference>
<evidence type="ECO:0000313" key="3">
    <source>
        <dbReference type="Proteomes" id="UP000000589"/>
    </source>
</evidence>
<evidence type="ECO:0000313" key="2">
    <source>
        <dbReference type="MGI" id="MGI:1913950"/>
    </source>
</evidence>
<evidence type="ECO:0000313" key="1">
    <source>
        <dbReference type="Ensembl" id="ENSMUSP00000144985.2"/>
    </source>
</evidence>
<dbReference type="Ensembl" id="ENSMUST00000132917.8">
    <property type="protein sequence ID" value="ENSMUSP00000144985.2"/>
    <property type="gene ID" value="ENSMUSG00000053119.12"/>
</dbReference>
<dbReference type="GeneTree" id="ENSGT00950000182832"/>
<dbReference type="VEuPathDB" id="HostDB:ENSMUSG00000053119"/>
<dbReference type="Bgee" id="ENSMUSG00000053119">
    <property type="expression patterns" value="Expressed in granulocyte and 258 other cell types or tissues"/>
</dbReference>
<dbReference type="AGR" id="MGI:1913950"/>
<reference evidence="1 3" key="1">
    <citation type="journal article" date="2009" name="PLoS Biol.">
        <title>Lineage-specific biology revealed by a finished genome assembly of the mouse.</title>
        <authorList>
            <consortium name="Mouse Genome Sequencing Consortium"/>
            <person name="Church D.M."/>
            <person name="Goodstadt L."/>
            <person name="Hillier L.W."/>
            <person name="Zody M.C."/>
            <person name="Goldstein S."/>
            <person name="She X."/>
            <person name="Bult C.J."/>
            <person name="Agarwala R."/>
            <person name="Cherry J.L."/>
            <person name="DiCuccio M."/>
            <person name="Hlavina W."/>
            <person name="Kapustin Y."/>
            <person name="Meric P."/>
            <person name="Maglott D."/>
            <person name="Birtle Z."/>
            <person name="Marques A.C."/>
            <person name="Graves T."/>
            <person name="Zhou S."/>
            <person name="Teague B."/>
            <person name="Potamousis K."/>
            <person name="Churas C."/>
            <person name="Place M."/>
            <person name="Herschleb J."/>
            <person name="Runnheim R."/>
            <person name="Forrest D."/>
            <person name="Amos-Landgraf J."/>
            <person name="Schwartz D.C."/>
            <person name="Cheng Z."/>
            <person name="Lindblad-Toh K."/>
            <person name="Eichler E.E."/>
            <person name="Ponting C.P."/>
        </authorList>
    </citation>
    <scope>NUCLEOTIDE SEQUENCE [LARGE SCALE GENOMIC DNA]</scope>
    <source>
        <strain evidence="1 3">C57BL/6J</strain>
    </source>
</reference>
<dbReference type="Gene3D" id="6.10.140.1230">
    <property type="match status" value="1"/>
</dbReference>
<proteinExistence type="predicted"/>
<gene>
    <name evidence="1 2" type="primary">Chmp3</name>
</gene>
<dbReference type="MGI" id="MGI:1913950">
    <property type="gene designation" value="Chmp3"/>
</dbReference>
<organism evidence="1 3">
    <name type="scientific">Mus musculus</name>
    <name type="common">Mouse</name>
    <dbReference type="NCBI Taxonomy" id="10090"/>
    <lineage>
        <taxon>Eukaryota</taxon>
        <taxon>Metazoa</taxon>
        <taxon>Chordata</taxon>
        <taxon>Craniata</taxon>
        <taxon>Vertebrata</taxon>
        <taxon>Euteleostomi</taxon>
        <taxon>Mammalia</taxon>
        <taxon>Eutheria</taxon>
        <taxon>Euarchontoglires</taxon>
        <taxon>Glires</taxon>
        <taxon>Rodentia</taxon>
        <taxon>Myomorpha</taxon>
        <taxon>Muroidea</taxon>
        <taxon>Muridae</taxon>
        <taxon>Murinae</taxon>
        <taxon>Mus</taxon>
        <taxon>Mus</taxon>
    </lineage>
</organism>
<sequence length="41" mass="4944">MGLFGKTQEKPPKELVNEWSLKIRKEMRVVDRQIRGFQDRV</sequence>
<dbReference type="AlphaFoldDB" id="A0A0N4SV76"/>
<protein>
    <submittedName>
        <fullName evidence="1">Charged multivesicular body protein 3</fullName>
    </submittedName>
</protein>
<dbReference type="Proteomes" id="UP000000589">
    <property type="component" value="Chromosome 6"/>
</dbReference>
<reference evidence="1" key="3">
    <citation type="submission" date="2025-08" db="UniProtKB">
        <authorList>
            <consortium name="Ensembl"/>
        </authorList>
    </citation>
    <scope>IDENTIFICATION</scope>
    <source>
        <strain evidence="1">C57BL/6J</strain>
    </source>
</reference>
<dbReference type="ExpressionAtlas" id="A0A0N4SV76">
    <property type="expression patterns" value="baseline and differential"/>
</dbReference>
<dbReference type="SMR" id="A0A0N4SV76"/>
<dbReference type="ProteomicsDB" id="313985"/>
<name>A0A0N4SV76_MOUSE</name>